<evidence type="ECO:0008006" key="4">
    <source>
        <dbReference type="Google" id="ProtNLM"/>
    </source>
</evidence>
<evidence type="ECO:0000313" key="2">
    <source>
        <dbReference type="EMBL" id="CUK24546.1"/>
    </source>
</evidence>
<dbReference type="Proteomes" id="UP000051184">
    <property type="component" value="Unassembled WGS sequence"/>
</dbReference>
<dbReference type="OrthoDB" id="9810895at2"/>
<feature type="chain" id="PRO_5006065400" description="Lipoprotein" evidence="1">
    <location>
        <begin position="24"/>
        <end position="104"/>
    </location>
</feature>
<dbReference type="EMBL" id="CYUE01000002">
    <property type="protein sequence ID" value="CUK24546.1"/>
    <property type="molecule type" value="Genomic_DNA"/>
</dbReference>
<evidence type="ECO:0000256" key="1">
    <source>
        <dbReference type="SAM" id="SignalP"/>
    </source>
</evidence>
<sequence>MFKRVLAAGLLFGMVATAPPAHANNCALRDKVVDRLQTKYSESLTAGGLQGSKNVQTMVEVWASEKTGTFTVILTNPQGISCVVATGTDFFKRDVPIVPDGVKS</sequence>
<proteinExistence type="predicted"/>
<evidence type="ECO:0000313" key="3">
    <source>
        <dbReference type="Proteomes" id="UP000051184"/>
    </source>
</evidence>
<dbReference type="AlphaFoldDB" id="A0A0P1ILW0"/>
<feature type="signal peptide" evidence="1">
    <location>
        <begin position="1"/>
        <end position="23"/>
    </location>
</feature>
<accession>A0A0P1ILW0</accession>
<dbReference type="RefSeq" id="WP_058313548.1">
    <property type="nucleotide sequence ID" value="NZ_CYTO01000004.1"/>
</dbReference>
<keyword evidence="1" id="KW-0732">Signal</keyword>
<organism evidence="2 3">
    <name type="scientific">Cognatishimia activa</name>
    <dbReference type="NCBI Taxonomy" id="1715691"/>
    <lineage>
        <taxon>Bacteria</taxon>
        <taxon>Pseudomonadati</taxon>
        <taxon>Pseudomonadota</taxon>
        <taxon>Alphaproteobacteria</taxon>
        <taxon>Rhodobacterales</taxon>
        <taxon>Paracoccaceae</taxon>
        <taxon>Cognatishimia</taxon>
    </lineage>
</organism>
<keyword evidence="3" id="KW-1185">Reference proteome</keyword>
<name>A0A0P1ILW0_9RHOB</name>
<protein>
    <recommendedName>
        <fullName evidence="4">Lipoprotein</fullName>
    </recommendedName>
</protein>
<reference evidence="3" key="1">
    <citation type="submission" date="2015-09" db="EMBL/GenBank/DDBJ databases">
        <authorList>
            <person name="Rodrigo-Torres Lidia"/>
            <person name="Arahal R.David."/>
        </authorList>
    </citation>
    <scope>NUCLEOTIDE SEQUENCE [LARGE SCALE GENOMIC DNA]</scope>
    <source>
        <strain evidence="3">CECT 5114</strain>
    </source>
</reference>
<gene>
    <name evidence="2" type="ORF">TA5114_00331</name>
</gene>
<dbReference type="STRING" id="1715691.TA5113_00394"/>